<comment type="caution">
    <text evidence="3">The sequence shown here is derived from an EMBL/GenBank/DDBJ whole genome shotgun (WGS) entry which is preliminary data.</text>
</comment>
<evidence type="ECO:0000313" key="4">
    <source>
        <dbReference type="Proteomes" id="UP001555786"/>
    </source>
</evidence>
<dbReference type="PROSITE" id="PS51257">
    <property type="entry name" value="PROKAR_LIPOPROTEIN"/>
    <property type="match status" value="1"/>
</dbReference>
<proteinExistence type="predicted"/>
<reference evidence="3 4" key="1">
    <citation type="submission" date="2024-07" db="EMBL/GenBank/DDBJ databases">
        <title>Description of Labrys sedimenti sp. nov., isolated from a diclofenac-degrading enrichment culture.</title>
        <authorList>
            <person name="Tancsics A."/>
            <person name="Csepanyi A."/>
        </authorList>
    </citation>
    <scope>NUCLEOTIDE SEQUENCE [LARGE SCALE GENOMIC DNA]</scope>
    <source>
        <strain evidence="3 4">LMG 23578</strain>
    </source>
</reference>
<protein>
    <recommendedName>
        <fullName evidence="5">DUF4410 domain-containing protein</fullName>
    </recommendedName>
</protein>
<feature type="signal peptide" evidence="2">
    <location>
        <begin position="1"/>
        <end position="24"/>
    </location>
</feature>
<feature type="compositionally biased region" description="Low complexity" evidence="1">
    <location>
        <begin position="178"/>
        <end position="194"/>
    </location>
</feature>
<sequence>MFDTVLKVAGVLFVATSLASCSTAGMFPKPGEAYVKDVTVTAIASARNPVPGSFAPRLTEAVRQDVQHLPQTGAAKHLSIILTDYHLKNPALSLLVGDANYVKGTLTVTDLAGGPAKTAPFVVGNQGQVNGVVGAIVAANQDPGLIEGVLVVQSSRKALENFYGSKLLKTYAENPPAATPAAIATPAPASPAKAKPTKPPVRKAKPVVPAAAQPGT</sequence>
<dbReference type="Proteomes" id="UP001555786">
    <property type="component" value="Unassembled WGS sequence"/>
</dbReference>
<gene>
    <name evidence="3" type="ORF">ABXS05_33290</name>
</gene>
<evidence type="ECO:0000256" key="1">
    <source>
        <dbReference type="SAM" id="MobiDB-lite"/>
    </source>
</evidence>
<feature type="chain" id="PRO_5045689830" description="DUF4410 domain-containing protein" evidence="2">
    <location>
        <begin position="25"/>
        <end position="216"/>
    </location>
</feature>
<keyword evidence="4" id="KW-1185">Reference proteome</keyword>
<feature type="region of interest" description="Disordered" evidence="1">
    <location>
        <begin position="178"/>
        <end position="216"/>
    </location>
</feature>
<accession>A0ABV3PXQ2</accession>
<dbReference type="EMBL" id="JBFNQD010000028">
    <property type="protein sequence ID" value="MEW9310460.1"/>
    <property type="molecule type" value="Genomic_DNA"/>
</dbReference>
<organism evidence="3 4">
    <name type="scientific">Labrys neptuniae</name>
    <dbReference type="NCBI Taxonomy" id="376174"/>
    <lineage>
        <taxon>Bacteria</taxon>
        <taxon>Pseudomonadati</taxon>
        <taxon>Pseudomonadota</taxon>
        <taxon>Alphaproteobacteria</taxon>
        <taxon>Hyphomicrobiales</taxon>
        <taxon>Xanthobacteraceae</taxon>
        <taxon>Labrys</taxon>
    </lineage>
</organism>
<feature type="compositionally biased region" description="Low complexity" evidence="1">
    <location>
        <begin position="206"/>
        <end position="216"/>
    </location>
</feature>
<evidence type="ECO:0000256" key="2">
    <source>
        <dbReference type="SAM" id="SignalP"/>
    </source>
</evidence>
<keyword evidence="2" id="KW-0732">Signal</keyword>
<dbReference type="RefSeq" id="WP_367626856.1">
    <property type="nucleotide sequence ID" value="NZ_JBFNQD010000028.1"/>
</dbReference>
<name>A0ABV3PXQ2_9HYPH</name>
<evidence type="ECO:0008006" key="5">
    <source>
        <dbReference type="Google" id="ProtNLM"/>
    </source>
</evidence>
<evidence type="ECO:0000313" key="3">
    <source>
        <dbReference type="EMBL" id="MEW9310460.1"/>
    </source>
</evidence>